<evidence type="ECO:0000256" key="1">
    <source>
        <dbReference type="PROSITE-ProRule" id="PRU00339"/>
    </source>
</evidence>
<keyword evidence="6" id="KW-1185">Reference proteome</keyword>
<dbReference type="InterPro" id="IPR057527">
    <property type="entry name" value="HVO_A0261-like_N"/>
</dbReference>
<protein>
    <submittedName>
        <fullName evidence="5">Tetratricopeptide repeat protein</fullName>
    </submittedName>
</protein>
<dbReference type="Proteomes" id="UP000831768">
    <property type="component" value="Plasmid unnamed2"/>
</dbReference>
<evidence type="ECO:0000259" key="2">
    <source>
        <dbReference type="Pfam" id="PF08350"/>
    </source>
</evidence>
<evidence type="ECO:0000259" key="3">
    <source>
        <dbReference type="Pfam" id="PF25199"/>
    </source>
</evidence>
<name>A0A8U0A737_9EURY</name>
<dbReference type="Pfam" id="PF25213">
    <property type="entry name" value="HVO_A0261_N"/>
    <property type="match status" value="1"/>
</dbReference>
<sequence length="1204" mass="133491">MVKSDEPPSKQTLSHDLGLARSTVDEVTRNLCEMGLLKPTADGVVPTLFVVLVWKRYESFMQCIAKIGISEGDTALWPTEVERQEVMQLVAARLDVLERAQTPHDKRDLVADLTVSRSTVDRALRELEMAELIAWTKEGYVTTAAGKQAVKQYRITVESISDILAAREVLSELPYDCPIPSSLLADAAVEYAADAPPYHLPAGVRDRIVSAQRVHIYLPVLATPQLLDCCQQQVIHEGMTLELLISSPLLETLSEEFPGSLGAMAAVNHCTAFATDTVPDLLPFGVMIAETDTTTSVSVIVYGENHTIHGTIHNESTDAVQWAEEKYAYICDGAADVTDELRALLPAKREMVTGGVSINDTERIALESEGFIQLTPEYFAQRAPSPPMTGWRTGFDLVDVHAGYAIDREREHNGARQSLTDDLVARLEGGSDHALIGLPGSGKSTVCRSVACRWYEQGEGTVFYRKSGIGMTFDSPEILSAQLRAAVSEGHVLVVVEDAVRAEANTIFRVMKAFQENESVSFLVDARTSEWNDPSMFPADARLDAYRTETIETVTMPTFNERECERLVDRFQETTDHRVDISATHLIRGSEDEYNEGLIYENQANQPAELLLVLHRLTLHSDPLVGDTSQTPTSLIEDVQRTYKYLRADGDMVLDVGVLVNLLNAADLRLQPALVYALAETDDEVMAVHDALTALEDRSIFVREAGATDDSYRVVHEAWSELFLAHLLDTAGEYAASHRVGRCITALLALADDDARRERCIMGGERGESVINQIEEAPTEWTDTTIERLFHLGLNCPKLAPLFGTTEHSSVELPAACSSEMEPRCAALRGRMYFQAGNRDWAEHELNRAVGLVDDAGISHTDRGRKVKALCHKHLGSVALRRGRIAAAEDLYRRALNSYREIGDRLGEATCHNNLGIVVYAQRDLEHAAEYFERSLTIRREIGASRKHQICPLNNLGVAVSRRGDFDRAEKYLEQSIEIGRDLGGHFRMGRAFYSLAVIERWRGNLDRAERHCKRGLDAAQDAGVSDLKALGLLNLGIITLEHGNLDCAEEHIQRSLDIWSETENIQYRAMGRLFFGVIMRKRGDFAAATTHLTEALSLCRDGHPYGEAKTLIELGETARAQGNVARASERFETAIALYREMGAVRDAIESVERLTAIPEIKNETETIRAHHEMAVTLAQEAEFDVSVSISEHRAVDDTDDCDD</sequence>
<dbReference type="SMART" id="SM00028">
    <property type="entry name" value="TPR"/>
    <property type="match status" value="8"/>
</dbReference>
<dbReference type="Pfam" id="PF25199">
    <property type="entry name" value="nSTAND_NTPase5"/>
    <property type="match status" value="1"/>
</dbReference>
<dbReference type="AlphaFoldDB" id="A0A8U0A737"/>
<geneLocation type="plasmid" evidence="5 6">
    <name>unnamed2</name>
</geneLocation>
<dbReference type="Pfam" id="PF13424">
    <property type="entry name" value="TPR_12"/>
    <property type="match status" value="3"/>
</dbReference>
<dbReference type="SUPFAM" id="SSF46785">
    <property type="entry name" value="Winged helix' DNA-binding domain"/>
    <property type="match status" value="1"/>
</dbReference>
<proteinExistence type="predicted"/>
<feature type="domain" description="HVO-A0261-like N-terminal" evidence="4">
    <location>
        <begin position="87"/>
        <end position="159"/>
    </location>
</feature>
<dbReference type="Gene3D" id="1.25.40.10">
    <property type="entry name" value="Tetratricopeptide repeat domain"/>
    <property type="match status" value="2"/>
</dbReference>
<evidence type="ECO:0000259" key="4">
    <source>
        <dbReference type="Pfam" id="PF25213"/>
    </source>
</evidence>
<dbReference type="GeneID" id="71929710"/>
<accession>A0A8U0A737</accession>
<dbReference type="InterPro" id="IPR013561">
    <property type="entry name" value="FilR1_middle_dom"/>
</dbReference>
<dbReference type="InterPro" id="IPR027417">
    <property type="entry name" value="P-loop_NTPase"/>
</dbReference>
<dbReference type="InterPro" id="IPR036390">
    <property type="entry name" value="WH_DNA-bd_sf"/>
</dbReference>
<reference evidence="5" key="1">
    <citation type="submission" date="2022-04" db="EMBL/GenBank/DDBJ databases">
        <title>Halocatena sp. nov., isolated from a salt lake.</title>
        <authorList>
            <person name="Cui H.-L."/>
        </authorList>
    </citation>
    <scope>NUCLEOTIDE SEQUENCE</scope>
    <source>
        <strain evidence="5">AD-1</strain>
        <plasmid evidence="5">unnamed2</plasmid>
    </source>
</reference>
<dbReference type="Pfam" id="PF13374">
    <property type="entry name" value="TPR_10"/>
    <property type="match status" value="1"/>
</dbReference>
<dbReference type="PANTHER" id="PTHR10098">
    <property type="entry name" value="RAPSYN-RELATED"/>
    <property type="match status" value="1"/>
</dbReference>
<keyword evidence="5" id="KW-0614">Plasmid</keyword>
<organism evidence="5 6">
    <name type="scientific">Halocatena salina</name>
    <dbReference type="NCBI Taxonomy" id="2934340"/>
    <lineage>
        <taxon>Archaea</taxon>
        <taxon>Methanobacteriati</taxon>
        <taxon>Methanobacteriota</taxon>
        <taxon>Stenosarchaea group</taxon>
        <taxon>Halobacteria</taxon>
        <taxon>Halobacteriales</taxon>
        <taxon>Natronomonadaceae</taxon>
        <taxon>Halocatena</taxon>
    </lineage>
</organism>
<keyword evidence="1" id="KW-0802">TPR repeat</keyword>
<evidence type="ECO:0000313" key="6">
    <source>
        <dbReference type="Proteomes" id="UP000831768"/>
    </source>
</evidence>
<dbReference type="InterPro" id="IPR057574">
    <property type="entry name" value="nSTAND_NTPase5_dom"/>
</dbReference>
<dbReference type="InterPro" id="IPR011990">
    <property type="entry name" value="TPR-like_helical_dom_sf"/>
</dbReference>
<feature type="domain" description="Novel STAND NTPase 5" evidence="3">
    <location>
        <begin position="417"/>
        <end position="532"/>
    </location>
</feature>
<dbReference type="RefSeq" id="WP_247995320.1">
    <property type="nucleotide sequence ID" value="NZ_CP096021.1"/>
</dbReference>
<dbReference type="Pfam" id="PF08350">
    <property type="entry name" value="FilR1_middle"/>
    <property type="match status" value="1"/>
</dbReference>
<gene>
    <name evidence="5" type="ORF">MW046_16645</name>
</gene>
<feature type="repeat" description="TPR" evidence="1">
    <location>
        <begin position="909"/>
        <end position="942"/>
    </location>
</feature>
<dbReference type="EMBL" id="CP096021">
    <property type="protein sequence ID" value="UPM44666.1"/>
    <property type="molecule type" value="Genomic_DNA"/>
</dbReference>
<dbReference type="SUPFAM" id="SSF52540">
    <property type="entry name" value="P-loop containing nucleoside triphosphate hydrolases"/>
    <property type="match status" value="1"/>
</dbReference>
<feature type="domain" description="Methanogenesis regulatory protein FilR1 middle" evidence="2">
    <location>
        <begin position="197"/>
        <end position="332"/>
    </location>
</feature>
<dbReference type="SUPFAM" id="SSF48452">
    <property type="entry name" value="TPR-like"/>
    <property type="match status" value="2"/>
</dbReference>
<evidence type="ECO:0000313" key="5">
    <source>
        <dbReference type="EMBL" id="UPM44666.1"/>
    </source>
</evidence>
<dbReference type="PROSITE" id="PS50005">
    <property type="entry name" value="TPR"/>
    <property type="match status" value="1"/>
</dbReference>
<dbReference type="InterPro" id="IPR019734">
    <property type="entry name" value="TPR_rpt"/>
</dbReference>
<dbReference type="KEGG" id="haad:MW046_16645"/>